<dbReference type="AlphaFoldDB" id="A0A0F9EFR6"/>
<sequence length="205" mass="23531">MTLAYPRHKTIKRLFVVSGNQCYFPKCNTPLVDEESGKVTGRICHIKGNRPGAARYDPNQIDEERHGFENLILMCPKHHDVIDDDPDSYTVSRLNEIKVEHEKIHAKGEELSDEIINQFFLSITQGSVIYSKDQKGGQVAYSIINFDYEDKAVLIQNLFNKIVILIERLLKDDFGVFDKRLINFVRDLDRSLIKDVLNEALPGPK</sequence>
<gene>
    <name evidence="1" type="ORF">LCGC14_2158190</name>
</gene>
<proteinExistence type="predicted"/>
<dbReference type="EMBL" id="LAZR01027635">
    <property type="protein sequence ID" value="KKL65116.1"/>
    <property type="molecule type" value="Genomic_DNA"/>
</dbReference>
<name>A0A0F9EFR6_9ZZZZ</name>
<organism evidence="1">
    <name type="scientific">marine sediment metagenome</name>
    <dbReference type="NCBI Taxonomy" id="412755"/>
    <lineage>
        <taxon>unclassified sequences</taxon>
        <taxon>metagenomes</taxon>
        <taxon>ecological metagenomes</taxon>
    </lineage>
</organism>
<comment type="caution">
    <text evidence="1">The sequence shown here is derived from an EMBL/GenBank/DDBJ whole genome shotgun (WGS) entry which is preliminary data.</text>
</comment>
<evidence type="ECO:0000313" key="1">
    <source>
        <dbReference type="EMBL" id="KKL65116.1"/>
    </source>
</evidence>
<accession>A0A0F9EFR6</accession>
<reference evidence="1" key="1">
    <citation type="journal article" date="2015" name="Nature">
        <title>Complex archaea that bridge the gap between prokaryotes and eukaryotes.</title>
        <authorList>
            <person name="Spang A."/>
            <person name="Saw J.H."/>
            <person name="Jorgensen S.L."/>
            <person name="Zaremba-Niedzwiedzka K."/>
            <person name="Martijn J."/>
            <person name="Lind A.E."/>
            <person name="van Eijk R."/>
            <person name="Schleper C."/>
            <person name="Guy L."/>
            <person name="Ettema T.J."/>
        </authorList>
    </citation>
    <scope>NUCLEOTIDE SEQUENCE</scope>
</reference>
<protein>
    <submittedName>
        <fullName evidence="1">Uncharacterized protein</fullName>
    </submittedName>
</protein>